<dbReference type="SUPFAM" id="SSF50044">
    <property type="entry name" value="SH3-domain"/>
    <property type="match status" value="1"/>
</dbReference>
<evidence type="ECO:0000256" key="4">
    <source>
        <dbReference type="SAM" id="Phobius"/>
    </source>
</evidence>
<comment type="caution">
    <text evidence="3">Lacks conserved residue(s) required for the propagation of feature annotation.</text>
</comment>
<reference evidence="6 7" key="1">
    <citation type="submission" date="2024-02" db="EMBL/GenBank/DDBJ databases">
        <authorList>
            <person name="Daric V."/>
            <person name="Darras S."/>
        </authorList>
    </citation>
    <scope>NUCLEOTIDE SEQUENCE [LARGE SCALE GENOMIC DNA]</scope>
</reference>
<evidence type="ECO:0000256" key="1">
    <source>
        <dbReference type="ARBA" id="ARBA00022676"/>
    </source>
</evidence>
<keyword evidence="4" id="KW-0472">Membrane</keyword>
<dbReference type="InterPro" id="IPR036028">
    <property type="entry name" value="SH3-like_dom_sf"/>
</dbReference>
<keyword evidence="7" id="KW-1185">Reference proteome</keyword>
<dbReference type="EMBL" id="CAWYQH010000141">
    <property type="protein sequence ID" value="CAK8694152.1"/>
    <property type="molecule type" value="Genomic_DNA"/>
</dbReference>
<feature type="domain" description="GT23" evidence="5">
    <location>
        <begin position="150"/>
        <end position="441"/>
    </location>
</feature>
<dbReference type="PROSITE" id="PS51659">
    <property type="entry name" value="GT23"/>
    <property type="match status" value="1"/>
</dbReference>
<evidence type="ECO:0000313" key="6">
    <source>
        <dbReference type="EMBL" id="CAK8694152.1"/>
    </source>
</evidence>
<evidence type="ECO:0000259" key="5">
    <source>
        <dbReference type="PROSITE" id="PS51659"/>
    </source>
</evidence>
<dbReference type="InterPro" id="IPR045573">
    <property type="entry name" value="Fut8_N_cat"/>
</dbReference>
<dbReference type="Proteomes" id="UP001642483">
    <property type="component" value="Unassembled WGS sequence"/>
</dbReference>
<keyword evidence="4" id="KW-0812">Transmembrane</keyword>
<organism evidence="6 7">
    <name type="scientific">Clavelina lepadiformis</name>
    <name type="common">Light-bulb sea squirt</name>
    <name type="synonym">Ascidia lepadiformis</name>
    <dbReference type="NCBI Taxonomy" id="159417"/>
    <lineage>
        <taxon>Eukaryota</taxon>
        <taxon>Metazoa</taxon>
        <taxon>Chordata</taxon>
        <taxon>Tunicata</taxon>
        <taxon>Ascidiacea</taxon>
        <taxon>Aplousobranchia</taxon>
        <taxon>Clavelinidae</taxon>
        <taxon>Clavelina</taxon>
    </lineage>
</organism>
<keyword evidence="4" id="KW-1133">Transmembrane helix</keyword>
<dbReference type="InterPro" id="IPR027350">
    <property type="entry name" value="GT23_dom"/>
</dbReference>
<dbReference type="PANTHER" id="PTHR13132">
    <property type="entry name" value="ALPHA- 1,6 -FUCOSYLTRANSFERASE"/>
    <property type="match status" value="1"/>
</dbReference>
<feature type="transmembrane region" description="Helical" evidence="4">
    <location>
        <begin position="7"/>
        <end position="25"/>
    </location>
</feature>
<proteinExistence type="inferred from homology"/>
<dbReference type="PANTHER" id="PTHR13132:SF29">
    <property type="entry name" value="ALPHA-(1,6)-FUCOSYLTRANSFERASE"/>
    <property type="match status" value="1"/>
</dbReference>
<gene>
    <name evidence="6" type="ORF">CVLEPA_LOCUS27414</name>
</gene>
<evidence type="ECO:0000256" key="2">
    <source>
        <dbReference type="ARBA" id="ARBA00022679"/>
    </source>
</evidence>
<comment type="caution">
    <text evidence="6">The sequence shown here is derived from an EMBL/GenBank/DDBJ whole genome shotgun (WGS) entry which is preliminary data.</text>
</comment>
<name>A0ABP0GR91_CLALP</name>
<keyword evidence="1 3" id="KW-0328">Glycosyltransferase</keyword>
<keyword evidence="2 3" id="KW-0808">Transferase</keyword>
<sequence>MNHGRCLIYLCVGVLGEIIVMTILTDCFRNNWNHLFVLKSTDKRSVSQELSFLKRDVLKKPSLSLKQRFTKQKEELKQMYTCLLDQQANIAQHKTLRDCNLKGRVNFLLNELETISQDVLSPEMDGLAEKLRMYTAKKFYDKQNPKDCRHANVLQCAIDWMCGYGCFLRHYITCFNIGISLNRTVLITTRRSGVAFNSMHKPISESCENVSLSCNHVLSADTEKATLENERCVIFRMKMRPPADQFYLSYSVPRDIFPLIFAFNSEPLAWWNGQITSFIMRPQKWLENVIKHKEETALIKRPIVGVHIRADKEKNKIYPISHYMAFVEQWWIRYEQQQQLAGKHISSIVRRLYIATDKSWVVPQVRKDYPNYHITHDEKSTNHSSPTKRKEMEGAVGFVTDVHALSKCDFVVCGFTSHVCQAVFHLMQSHYTDASDRMVSVSGNYNPELTSPITSNRYVAAMDHVASPKSGELNMTRGDALLVFDIPQFARYSLPGKGYYWVNNTVSGEIGSVPSYKIKPFLRTNSVPFL</sequence>
<evidence type="ECO:0000256" key="3">
    <source>
        <dbReference type="PROSITE-ProRule" id="PRU00992"/>
    </source>
</evidence>
<protein>
    <recommendedName>
        <fullName evidence="5">GT23 domain-containing protein</fullName>
    </recommendedName>
</protein>
<dbReference type="Gene3D" id="3.40.50.11350">
    <property type="match status" value="1"/>
</dbReference>
<dbReference type="Pfam" id="PF19745">
    <property type="entry name" value="FUT8_N_cat"/>
    <property type="match status" value="1"/>
</dbReference>
<comment type="similarity">
    <text evidence="3">Belongs to the glycosyltransferase 23 family.</text>
</comment>
<accession>A0ABP0GR91</accession>
<evidence type="ECO:0000313" key="7">
    <source>
        <dbReference type="Proteomes" id="UP001642483"/>
    </source>
</evidence>